<gene>
    <name evidence="1" type="ORF">WG68_11145</name>
</gene>
<accession>A0A0M2V4E4</accession>
<dbReference type="EMBL" id="LAHO01000010">
    <property type="protein sequence ID" value="KKO45274.1"/>
    <property type="molecule type" value="Genomic_DNA"/>
</dbReference>
<protein>
    <submittedName>
        <fullName evidence="1">Uncharacterized protein</fullName>
    </submittedName>
</protein>
<dbReference type="Proteomes" id="UP000034228">
    <property type="component" value="Unassembled WGS sequence"/>
</dbReference>
<comment type="caution">
    <text evidence="1">The sequence shown here is derived from an EMBL/GenBank/DDBJ whole genome shotgun (WGS) entry which is preliminary data.</text>
</comment>
<reference evidence="1 2" key="1">
    <citation type="submission" date="2015-03" db="EMBL/GenBank/DDBJ databases">
        <title>Draft genome sequences of two protease-producing strains of Arsukibacterium isolated from two cold and alkaline environments.</title>
        <authorList>
            <person name="Lylloff J.E."/>
            <person name="Skov L.B."/>
            <person name="Jepsen M."/>
            <person name="Hallin P.F."/>
            <person name="Sorensen S.J."/>
            <person name="Stougaard P."/>
            <person name="Glaring M.A."/>
        </authorList>
    </citation>
    <scope>NUCLEOTIDE SEQUENCE [LARGE SCALE GENOMIC DNA]</scope>
    <source>
        <strain evidence="1 2">GCM72</strain>
    </source>
</reference>
<organism evidence="1 2">
    <name type="scientific">Arsukibacterium ikkense</name>
    <dbReference type="NCBI Taxonomy" id="336831"/>
    <lineage>
        <taxon>Bacteria</taxon>
        <taxon>Pseudomonadati</taxon>
        <taxon>Pseudomonadota</taxon>
        <taxon>Gammaproteobacteria</taxon>
        <taxon>Chromatiales</taxon>
        <taxon>Chromatiaceae</taxon>
        <taxon>Arsukibacterium</taxon>
    </lineage>
</organism>
<evidence type="ECO:0000313" key="2">
    <source>
        <dbReference type="Proteomes" id="UP000034228"/>
    </source>
</evidence>
<proteinExistence type="predicted"/>
<dbReference type="AlphaFoldDB" id="A0A0M2V4E4"/>
<name>A0A0M2V4E4_9GAMM</name>
<sequence>MIFLMLFSLTSSSFGSDRYQMYKCTVSELSGISEYESENFGVSNGSVDGDIYIIKIHDNELGFTNTSNDASMTMSYDKTSDTYIESWYTLSLNKKTMEFVFSVDKPNYSVDYRGSCQFSVPLHEECLSKYTKTDVCEYARNLANEMAPSLPMQLNQNMSLESIIAIKNVIQLVAQLHFDRTYIENLYASRGLKLSDFEAAMRKSVDNMCSRGNPVGAFIGLGGELRYVYRFIDGEQFLTVSKETCE</sequence>
<evidence type="ECO:0000313" key="1">
    <source>
        <dbReference type="EMBL" id="KKO45274.1"/>
    </source>
</evidence>
<keyword evidence="2" id="KW-1185">Reference proteome</keyword>